<dbReference type="EMBL" id="VFIA01000013">
    <property type="protein sequence ID" value="MBC3791984.1"/>
    <property type="molecule type" value="Genomic_DNA"/>
</dbReference>
<name>A0ABR6W5W6_9BACT</name>
<keyword evidence="3" id="KW-1185">Reference proteome</keyword>
<evidence type="ECO:0000313" key="3">
    <source>
        <dbReference type="Proteomes" id="UP000700732"/>
    </source>
</evidence>
<proteinExistence type="predicted"/>
<dbReference type="SUPFAM" id="SSF47336">
    <property type="entry name" value="ACP-like"/>
    <property type="match status" value="1"/>
</dbReference>
<gene>
    <name evidence="2" type="ORF">FH603_2493</name>
</gene>
<dbReference type="Gene3D" id="3.40.50.12780">
    <property type="entry name" value="N-terminal domain of ligase-like"/>
    <property type="match status" value="1"/>
</dbReference>
<accession>A0ABR6W5W6</accession>
<dbReference type="InterPro" id="IPR036736">
    <property type="entry name" value="ACP-like_sf"/>
</dbReference>
<protein>
    <submittedName>
        <fullName evidence="2">4-coumarate--CoA ligase (Photoactive yellow protein activation family)</fullName>
    </submittedName>
</protein>
<dbReference type="SUPFAM" id="SSF56801">
    <property type="entry name" value="Acetyl-CoA synthetase-like"/>
    <property type="match status" value="1"/>
</dbReference>
<keyword evidence="2" id="KW-0436">Ligase</keyword>
<reference evidence="2 3" key="1">
    <citation type="submission" date="2019-06" db="EMBL/GenBank/DDBJ databases">
        <title>Spirosoma utsteinense sp. nov. isolated from Antarctic ice-free soils.</title>
        <authorList>
            <person name="Tahon G."/>
        </authorList>
    </citation>
    <scope>NUCLEOTIDE SEQUENCE [LARGE SCALE GENOMIC DNA]</scope>
    <source>
        <strain evidence="2 3">LMG 31447</strain>
    </source>
</reference>
<dbReference type="Pfam" id="PF00501">
    <property type="entry name" value="AMP-binding"/>
    <property type="match status" value="1"/>
</dbReference>
<dbReference type="InterPro" id="IPR000873">
    <property type="entry name" value="AMP-dep_synth/lig_dom"/>
</dbReference>
<feature type="domain" description="AMP-dependent synthetase/ligase" evidence="1">
    <location>
        <begin position="83"/>
        <end position="236"/>
    </location>
</feature>
<evidence type="ECO:0000313" key="2">
    <source>
        <dbReference type="EMBL" id="MBC3791984.1"/>
    </source>
</evidence>
<dbReference type="RefSeq" id="WP_186737782.1">
    <property type="nucleotide sequence ID" value="NZ_VFIA01000013.1"/>
</dbReference>
<evidence type="ECO:0000259" key="1">
    <source>
        <dbReference type="Pfam" id="PF00501"/>
    </source>
</evidence>
<organism evidence="2 3">
    <name type="scientific">Spirosoma utsteinense</name>
    <dbReference type="NCBI Taxonomy" id="2585773"/>
    <lineage>
        <taxon>Bacteria</taxon>
        <taxon>Pseudomonadati</taxon>
        <taxon>Bacteroidota</taxon>
        <taxon>Cytophagia</taxon>
        <taxon>Cytophagales</taxon>
        <taxon>Cytophagaceae</taxon>
        <taxon>Spirosoma</taxon>
    </lineage>
</organism>
<sequence length="367" mass="40085">MIWTTATIQRIILDTAGGILQTPHAGLGSAVPADLDLHHDLGLNSLQRMTLAASLNEFFGLFGTTDDNYLLAHTSLAHWTACILRARQQDDTSLTFRTSGTSGAARAIQHPMASLLGEAHYLAKLLPRPALIVSTVPAQHVYGLIWTVLLPAIWACPLRLLADVSPYDPGADTLIIGTPFTWEYMERSLRPGSVLTCRGVSSTAPLPPGLFTRLIDRGIPLTEVYGSSETGGLAYRHHPDQPFTLFPYLSLSAENPAQITRSDTGATYLLPDRLEQLSPRQIRVLGRLDGAVQIAGVNVYPAHIRQTILDCPLVLTCDIYAKADAGVAQLYGAVQLRTHTEANRAACLHWIRARFSAPEIPKHLYIY</sequence>
<dbReference type="InterPro" id="IPR042099">
    <property type="entry name" value="ANL_N_sf"/>
</dbReference>
<comment type="caution">
    <text evidence="2">The sequence shown here is derived from an EMBL/GenBank/DDBJ whole genome shotgun (WGS) entry which is preliminary data.</text>
</comment>
<dbReference type="GO" id="GO:0016874">
    <property type="term" value="F:ligase activity"/>
    <property type="evidence" value="ECO:0007669"/>
    <property type="project" value="UniProtKB-KW"/>
</dbReference>
<dbReference type="Proteomes" id="UP000700732">
    <property type="component" value="Unassembled WGS sequence"/>
</dbReference>